<feature type="region of interest" description="Disordered" evidence="1">
    <location>
        <begin position="75"/>
        <end position="113"/>
    </location>
</feature>
<evidence type="ECO:0000256" key="1">
    <source>
        <dbReference type="SAM" id="MobiDB-lite"/>
    </source>
</evidence>
<name>A0ABQ8CB70_BRANA</name>
<sequence length="660" mass="72921">MLDLERFSFLVGWVRFSELPISLSGNPSVTSIDIGACHSVVLLSLLSPSPHSLLRCSDFAAFFAFKKATTSSVVEPDGQVDSAGDPLSPTLDGNSGDDSDKEDSADDPAEGNQRFVGSSLLTEDALRRMWKKCGFSQEIEAQVLLEKERPWSAPPGWVCLYSLYFLQSRLWFPLPRLLTSYAVKRDVAISQMSPADIRNMVIALVLGAEVDVDVDVEFFKMISQMNFITDETFSVSIKARCRLMDGRGPSKVDGWQRKYFFIHISPASVLNSSAVFRTEWNPQPVAHGKHWPLPSWGNNRLQRVLGSGRISWGDFSVERFPGELVLVLPQLLGLRRGRETLRPVGGWERLRGIFLCTPAAVIKGPASGLSLVNPKGGTSSFPSIPTPIVTISAAPFVDPSTSVVHPSPDKAMGDRELVPVVDSSHLGVPASSLLAASSCPDVLKEGRLLFDNPDSSSVTPEDCAQFLRSFRLSSSSMPALENFVFSWEYVEWASYEAQASEEGSSKFEAENRDLRVEVECLKGDAAERDRHEKGLLSQKSALEVEVARLNESRTELIESERRRVESVMSARFGDFVKKVRKYLSDRDVVLPQVLDETQLLDVISCLKLFIEEGIPIPAEKLAENEQALLVQSAALDQMDVLDLELTDLPSFSLDEDLTVD</sequence>
<keyword evidence="3" id="KW-1185">Reference proteome</keyword>
<reference evidence="2 3" key="1">
    <citation type="submission" date="2021-05" db="EMBL/GenBank/DDBJ databases">
        <title>Genome Assembly of Synthetic Allotetraploid Brassica napus Reveals Homoeologous Exchanges between Subgenomes.</title>
        <authorList>
            <person name="Davis J.T."/>
        </authorList>
    </citation>
    <scope>NUCLEOTIDE SEQUENCE [LARGE SCALE GENOMIC DNA]</scope>
    <source>
        <strain evidence="3">cv. Da-Ae</strain>
        <tissue evidence="2">Seedling</tissue>
    </source>
</reference>
<dbReference type="Proteomes" id="UP000824890">
    <property type="component" value="Unassembled WGS sequence"/>
</dbReference>
<gene>
    <name evidence="2" type="ORF">HID58_028770</name>
</gene>
<protein>
    <submittedName>
        <fullName evidence="2">Uncharacterized protein</fullName>
    </submittedName>
</protein>
<organism evidence="2 3">
    <name type="scientific">Brassica napus</name>
    <name type="common">Rape</name>
    <dbReference type="NCBI Taxonomy" id="3708"/>
    <lineage>
        <taxon>Eukaryota</taxon>
        <taxon>Viridiplantae</taxon>
        <taxon>Streptophyta</taxon>
        <taxon>Embryophyta</taxon>
        <taxon>Tracheophyta</taxon>
        <taxon>Spermatophyta</taxon>
        <taxon>Magnoliopsida</taxon>
        <taxon>eudicotyledons</taxon>
        <taxon>Gunneridae</taxon>
        <taxon>Pentapetalae</taxon>
        <taxon>rosids</taxon>
        <taxon>malvids</taxon>
        <taxon>Brassicales</taxon>
        <taxon>Brassicaceae</taxon>
        <taxon>Brassiceae</taxon>
        <taxon>Brassica</taxon>
    </lineage>
</organism>
<dbReference type="PANTHER" id="PTHR31099">
    <property type="entry name" value="OS06G0165300 PROTEIN"/>
    <property type="match status" value="1"/>
</dbReference>
<feature type="compositionally biased region" description="Acidic residues" evidence="1">
    <location>
        <begin position="95"/>
        <end position="109"/>
    </location>
</feature>
<accession>A0ABQ8CB70</accession>
<proteinExistence type="predicted"/>
<evidence type="ECO:0000313" key="2">
    <source>
        <dbReference type="EMBL" id="KAH0914324.1"/>
    </source>
</evidence>
<dbReference type="EMBL" id="JAGKQM010000008">
    <property type="protein sequence ID" value="KAH0914324.1"/>
    <property type="molecule type" value="Genomic_DNA"/>
</dbReference>
<comment type="caution">
    <text evidence="2">The sequence shown here is derived from an EMBL/GenBank/DDBJ whole genome shotgun (WGS) entry which is preliminary data.</text>
</comment>
<evidence type="ECO:0000313" key="3">
    <source>
        <dbReference type="Proteomes" id="UP000824890"/>
    </source>
</evidence>
<dbReference type="PANTHER" id="PTHR31099:SF45">
    <property type="entry name" value="DUF1204 DOMAIN-CONTAINING PROTEIN-RELATED"/>
    <property type="match status" value="1"/>
</dbReference>